<name>A0ABV6S110_9GAMM</name>
<protein>
    <submittedName>
        <fullName evidence="2">SMI1/KNR4 family protein</fullName>
    </submittedName>
</protein>
<sequence length="116" mass="12773">MWNDLDTVIPSDEDIAAVEEALGFAFPGSYTNYVRSGGLANLRVRHRVLAPAEIIEALQYIPDKSLVPFADNGCGDNYCWIRSEGPEPAVLFWDHESQSVLAGAPSFGDWLAANRF</sequence>
<evidence type="ECO:0000259" key="1">
    <source>
        <dbReference type="SMART" id="SM00860"/>
    </source>
</evidence>
<gene>
    <name evidence="2" type="ORF">ACFFGH_34285</name>
</gene>
<dbReference type="Pfam" id="PF09346">
    <property type="entry name" value="SMI1_KNR4"/>
    <property type="match status" value="1"/>
</dbReference>
<dbReference type="InterPro" id="IPR037883">
    <property type="entry name" value="Knr4/Smi1-like_sf"/>
</dbReference>
<dbReference type="Proteomes" id="UP001589896">
    <property type="component" value="Unassembled WGS sequence"/>
</dbReference>
<reference evidence="2 3" key="1">
    <citation type="submission" date="2024-09" db="EMBL/GenBank/DDBJ databases">
        <authorList>
            <person name="Sun Q."/>
            <person name="Mori K."/>
        </authorList>
    </citation>
    <scope>NUCLEOTIDE SEQUENCE [LARGE SCALE GENOMIC DNA]</scope>
    <source>
        <strain evidence="2 3">KCTC 23076</strain>
    </source>
</reference>
<dbReference type="RefSeq" id="WP_386677421.1">
    <property type="nucleotide sequence ID" value="NZ_JBHLTG010000035.1"/>
</dbReference>
<proteinExistence type="predicted"/>
<comment type="caution">
    <text evidence="2">The sequence shown here is derived from an EMBL/GenBank/DDBJ whole genome shotgun (WGS) entry which is preliminary data.</text>
</comment>
<accession>A0ABV6S110</accession>
<dbReference type="InterPro" id="IPR018958">
    <property type="entry name" value="Knr4/Smi1-like_dom"/>
</dbReference>
<dbReference type="SUPFAM" id="SSF160631">
    <property type="entry name" value="SMI1/KNR4-like"/>
    <property type="match status" value="1"/>
</dbReference>
<dbReference type="SMART" id="SM00860">
    <property type="entry name" value="SMI1_KNR4"/>
    <property type="match status" value="1"/>
</dbReference>
<dbReference type="EMBL" id="JBHLTG010000035">
    <property type="protein sequence ID" value="MFC0682925.1"/>
    <property type="molecule type" value="Genomic_DNA"/>
</dbReference>
<evidence type="ECO:0000313" key="3">
    <source>
        <dbReference type="Proteomes" id="UP001589896"/>
    </source>
</evidence>
<dbReference type="Gene3D" id="3.40.1580.10">
    <property type="entry name" value="SMI1/KNR4-like"/>
    <property type="match status" value="1"/>
</dbReference>
<feature type="domain" description="Knr4/Smi1-like" evidence="1">
    <location>
        <begin position="9"/>
        <end position="113"/>
    </location>
</feature>
<keyword evidence="3" id="KW-1185">Reference proteome</keyword>
<evidence type="ECO:0000313" key="2">
    <source>
        <dbReference type="EMBL" id="MFC0682925.1"/>
    </source>
</evidence>
<organism evidence="2 3">
    <name type="scientific">Lysobacter korlensis</name>
    <dbReference type="NCBI Taxonomy" id="553636"/>
    <lineage>
        <taxon>Bacteria</taxon>
        <taxon>Pseudomonadati</taxon>
        <taxon>Pseudomonadota</taxon>
        <taxon>Gammaproteobacteria</taxon>
        <taxon>Lysobacterales</taxon>
        <taxon>Lysobacteraceae</taxon>
        <taxon>Lysobacter</taxon>
    </lineage>
</organism>